<dbReference type="SUPFAM" id="SSF56935">
    <property type="entry name" value="Porins"/>
    <property type="match status" value="1"/>
</dbReference>
<dbReference type="Gene3D" id="2.60.40.1120">
    <property type="entry name" value="Carboxypeptidase-like, regulatory domain"/>
    <property type="match status" value="1"/>
</dbReference>
<dbReference type="InterPro" id="IPR023996">
    <property type="entry name" value="TonB-dep_OMP_SusC/RagA"/>
</dbReference>
<comment type="similarity">
    <text evidence="7">Belongs to the TonB-dependent receptor family.</text>
</comment>
<evidence type="ECO:0000313" key="11">
    <source>
        <dbReference type="Proteomes" id="UP001162741"/>
    </source>
</evidence>
<dbReference type="Proteomes" id="UP001162741">
    <property type="component" value="Chromosome"/>
</dbReference>
<evidence type="ECO:0000313" key="10">
    <source>
        <dbReference type="EMBL" id="UYQ94134.1"/>
    </source>
</evidence>
<dbReference type="SUPFAM" id="SSF49464">
    <property type="entry name" value="Carboxypeptidase regulatory domain-like"/>
    <property type="match status" value="1"/>
</dbReference>
<dbReference type="InterPro" id="IPR012910">
    <property type="entry name" value="Plug_dom"/>
</dbReference>
<dbReference type="InterPro" id="IPR036942">
    <property type="entry name" value="Beta-barrel_TonB_sf"/>
</dbReference>
<keyword evidence="6 7" id="KW-0998">Cell outer membrane</keyword>
<evidence type="ECO:0000259" key="9">
    <source>
        <dbReference type="Pfam" id="PF07715"/>
    </source>
</evidence>
<evidence type="ECO:0000256" key="8">
    <source>
        <dbReference type="SAM" id="SignalP"/>
    </source>
</evidence>
<sequence length="1181" mass="130512">MKLTILLLTVAFMGVSAKGVSQAVTLSGKNIRLEKAFETIRTQTGYHVFCDLQLLKDAQLVNVSATSMPLNQFLDLIFKDQSLDFIVREQTIFVSKKVNVPYVAPAPAAVPVQGIVTDGHNPLFGATIKVKGTSRSIINKEDGRFDITVNIGDVLVISYVGFKSQEVKIANSTDLTIVLQRESIEIDAVDIKVSTGYQTISKERATGSYSVVTAKELEKVPTPDLLESLEGKVPGVRFDVKSGIIQIRTTNTYAAAGSEPLIVIDGFPQIPSGDRQRLTTRSNSVMSNNAILSSFNPRDIEQITFLKDAVATSIWGARGANGVIVIETKKGKRGTSPSINVSATLGVSKPPAMKDLDWMSTAEYVDLELEMLQKGFLIDAKSQPGYQWSMLQTPNPSDVQEWYYKAKRGEVTQAAADAAIAAIAQRSNYGQIEKYLLRNAVSQQYNLSVSGAGDNSSYYISGGYTNDAPIYRANKSTNTFVTANFTNDFYKKYVKLRTGFAYQASKSITNLSATNALSQFGTGLRPYDMLVDESGDRIRRSITMREEVNDSLVRRGYLPFTYNAIDELQYSSGTATGQQIRLTAGLAIKLTNWANIDVSGMYQRVNTNNKYIDEVNSYAGRVLLNTYTTLHPTTGKPVYNLPYGGRYALNDGTAYDYNFRGVLNINHSFSTDHQLNAIAGAEIRETYNKNYGTTRYGYDADANSFATINPTAQLPTMFGWSQQLGDNVGGVGEQKNRYLSYFGNAAYTYKNRYNVSASVRFDDYTLLGLERSKRAKPFWSAGAKWSLAQEAFLQGAAWMDALDVRVTYGTGGAVPLLGNNVTIIQLNTTDPSTQLPTGTIAFPANQELGWELTKTLNFGADLRLLQNRLSITADAYMKNSEGIMVSLPFNPTYGWGTMTFNTATLKSHGVEFSISGRPLNEKNWSIQSTFNLGYGRTKVTDSRYKNTVANNVLSGVPVEGYQLGSAFVYRSAGLDDKGQTQIYDRDNKIINNTTNLTSAFTIKDLKYAGLRVAPYHGGFFNNFRYKNFDLGVQMTYYMGHIFMKPAITNYPNFAGQYYGSLGRQQALAERWREPGDEANTTVPGLSNVNFNSINRYANSDNLVRNANNIRLQQISLAYSVPQHLLPRGVFKSLTASANARNLGLIWRANKDGIDPEYVNTNGNYYSMPPVTSFLFNINATF</sequence>
<dbReference type="EMBL" id="CP107006">
    <property type="protein sequence ID" value="UYQ94134.1"/>
    <property type="molecule type" value="Genomic_DNA"/>
</dbReference>
<keyword evidence="11" id="KW-1185">Reference proteome</keyword>
<accession>A0ABY6J7K8</accession>
<protein>
    <submittedName>
        <fullName evidence="10">SusC/RagA family TonB-linked outer membrane protein</fullName>
    </submittedName>
</protein>
<dbReference type="RefSeq" id="WP_264282083.1">
    <property type="nucleotide sequence ID" value="NZ_CP107006.1"/>
</dbReference>
<reference evidence="10" key="1">
    <citation type="submission" date="2022-10" db="EMBL/GenBank/DDBJ databases">
        <title>Chitinophaga sp. nov., isolated from soil.</title>
        <authorList>
            <person name="Jeon C.O."/>
        </authorList>
    </citation>
    <scope>NUCLEOTIDE SEQUENCE</scope>
    <source>
        <strain evidence="10">R8</strain>
    </source>
</reference>
<feature type="domain" description="TonB-dependent receptor plug" evidence="9">
    <location>
        <begin position="202"/>
        <end position="323"/>
    </location>
</feature>
<dbReference type="Pfam" id="PF07715">
    <property type="entry name" value="Plug"/>
    <property type="match status" value="1"/>
</dbReference>
<dbReference type="InterPro" id="IPR037066">
    <property type="entry name" value="Plug_dom_sf"/>
</dbReference>
<evidence type="ECO:0000256" key="1">
    <source>
        <dbReference type="ARBA" id="ARBA00004571"/>
    </source>
</evidence>
<dbReference type="PROSITE" id="PS52016">
    <property type="entry name" value="TONB_DEPENDENT_REC_3"/>
    <property type="match status" value="1"/>
</dbReference>
<name>A0ABY6J7K8_9BACT</name>
<feature type="chain" id="PRO_5045622442" evidence="8">
    <location>
        <begin position="24"/>
        <end position="1181"/>
    </location>
</feature>
<keyword evidence="8" id="KW-0732">Signal</keyword>
<dbReference type="NCBIfam" id="TIGR04056">
    <property type="entry name" value="OMP_RagA_SusC"/>
    <property type="match status" value="1"/>
</dbReference>
<organism evidence="10 11">
    <name type="scientific">Chitinophaga horti</name>
    <dbReference type="NCBI Taxonomy" id="2920382"/>
    <lineage>
        <taxon>Bacteria</taxon>
        <taxon>Pseudomonadati</taxon>
        <taxon>Bacteroidota</taxon>
        <taxon>Chitinophagia</taxon>
        <taxon>Chitinophagales</taxon>
        <taxon>Chitinophagaceae</taxon>
        <taxon>Chitinophaga</taxon>
    </lineage>
</organism>
<comment type="subcellular location">
    <subcellularLocation>
        <location evidence="1 7">Cell outer membrane</location>
        <topology evidence="1 7">Multi-pass membrane protein</topology>
    </subcellularLocation>
</comment>
<dbReference type="InterPro" id="IPR008969">
    <property type="entry name" value="CarboxyPept-like_regulatory"/>
</dbReference>
<keyword evidence="5 7" id="KW-0472">Membrane</keyword>
<dbReference type="InterPro" id="IPR023997">
    <property type="entry name" value="TonB-dep_OMP_SusC/RagA_CS"/>
</dbReference>
<dbReference type="InterPro" id="IPR039426">
    <property type="entry name" value="TonB-dep_rcpt-like"/>
</dbReference>
<keyword evidence="3 7" id="KW-1134">Transmembrane beta strand</keyword>
<dbReference type="Gene3D" id="2.170.130.10">
    <property type="entry name" value="TonB-dependent receptor, plug domain"/>
    <property type="match status" value="1"/>
</dbReference>
<evidence type="ECO:0000256" key="2">
    <source>
        <dbReference type="ARBA" id="ARBA00022448"/>
    </source>
</evidence>
<gene>
    <name evidence="10" type="ORF">MKQ68_03385</name>
</gene>
<dbReference type="Gene3D" id="2.40.170.20">
    <property type="entry name" value="TonB-dependent receptor, beta-barrel domain"/>
    <property type="match status" value="1"/>
</dbReference>
<evidence type="ECO:0000256" key="7">
    <source>
        <dbReference type="PROSITE-ProRule" id="PRU01360"/>
    </source>
</evidence>
<feature type="signal peptide" evidence="8">
    <location>
        <begin position="1"/>
        <end position="23"/>
    </location>
</feature>
<proteinExistence type="inferred from homology"/>
<keyword evidence="4 7" id="KW-0812">Transmembrane</keyword>
<evidence type="ECO:0000256" key="5">
    <source>
        <dbReference type="ARBA" id="ARBA00023136"/>
    </source>
</evidence>
<dbReference type="NCBIfam" id="TIGR04057">
    <property type="entry name" value="SusC_RagA_signa"/>
    <property type="match status" value="1"/>
</dbReference>
<keyword evidence="2 7" id="KW-0813">Transport</keyword>
<dbReference type="Pfam" id="PF13715">
    <property type="entry name" value="CarbopepD_reg_2"/>
    <property type="match status" value="1"/>
</dbReference>
<evidence type="ECO:0000256" key="6">
    <source>
        <dbReference type="ARBA" id="ARBA00023237"/>
    </source>
</evidence>
<evidence type="ECO:0000256" key="4">
    <source>
        <dbReference type="ARBA" id="ARBA00022692"/>
    </source>
</evidence>
<evidence type="ECO:0000256" key="3">
    <source>
        <dbReference type="ARBA" id="ARBA00022452"/>
    </source>
</evidence>